<evidence type="ECO:0000313" key="3">
    <source>
        <dbReference type="Proteomes" id="UP000593564"/>
    </source>
</evidence>
<name>A0A7J7GDY1_CAMSI</name>
<reference evidence="2 3" key="2">
    <citation type="submission" date="2020-07" db="EMBL/GenBank/DDBJ databases">
        <title>Genome assembly of wild tea tree DASZ reveals pedigree and selection history of tea varieties.</title>
        <authorList>
            <person name="Zhang W."/>
        </authorList>
    </citation>
    <scope>NUCLEOTIDE SEQUENCE [LARGE SCALE GENOMIC DNA]</scope>
    <source>
        <strain evidence="3">cv. G240</strain>
        <tissue evidence="2">Leaf</tissue>
    </source>
</reference>
<evidence type="ECO:0000259" key="1">
    <source>
        <dbReference type="PROSITE" id="PS51277"/>
    </source>
</evidence>
<dbReference type="AlphaFoldDB" id="A0A7J7GDY1"/>
<protein>
    <recommendedName>
        <fullName evidence="1">BURP domain-containing protein</fullName>
    </recommendedName>
</protein>
<dbReference type="InterPro" id="IPR044816">
    <property type="entry name" value="BURP"/>
</dbReference>
<reference evidence="3" key="1">
    <citation type="journal article" date="2020" name="Nat. Commun.">
        <title>Genome assembly of wild tea tree DASZ reveals pedigree and selection history of tea varieties.</title>
        <authorList>
            <person name="Zhang W."/>
            <person name="Zhang Y."/>
            <person name="Qiu H."/>
            <person name="Guo Y."/>
            <person name="Wan H."/>
            <person name="Zhang X."/>
            <person name="Scossa F."/>
            <person name="Alseekh S."/>
            <person name="Zhang Q."/>
            <person name="Wang P."/>
            <person name="Xu L."/>
            <person name="Schmidt M.H."/>
            <person name="Jia X."/>
            <person name="Li D."/>
            <person name="Zhu A."/>
            <person name="Guo F."/>
            <person name="Chen W."/>
            <person name="Ni D."/>
            <person name="Usadel B."/>
            <person name="Fernie A.R."/>
            <person name="Wen W."/>
        </authorList>
    </citation>
    <scope>NUCLEOTIDE SEQUENCE [LARGE SCALE GENOMIC DNA]</scope>
    <source>
        <strain evidence="3">cv. G240</strain>
    </source>
</reference>
<sequence>MTLHFTKTTTSTTFLPRQVAEKIPFSSKKMPQILDYFSVKPNSMEAKTIKQTIKECEEPGTKGEEKYCATSLESMIDFCCTRLGKSIQAISTEVKK</sequence>
<feature type="domain" description="BURP" evidence="1">
    <location>
        <begin position="1"/>
        <end position="96"/>
    </location>
</feature>
<gene>
    <name evidence="2" type="ORF">HYC85_023006</name>
</gene>
<accession>A0A7J7GDY1</accession>
<dbReference type="Proteomes" id="UP000593564">
    <property type="component" value="Unassembled WGS sequence"/>
</dbReference>
<dbReference type="InterPro" id="IPR004873">
    <property type="entry name" value="BURP_dom"/>
</dbReference>
<organism evidence="2 3">
    <name type="scientific">Camellia sinensis</name>
    <name type="common">Tea plant</name>
    <name type="synonym">Thea sinensis</name>
    <dbReference type="NCBI Taxonomy" id="4442"/>
    <lineage>
        <taxon>Eukaryota</taxon>
        <taxon>Viridiplantae</taxon>
        <taxon>Streptophyta</taxon>
        <taxon>Embryophyta</taxon>
        <taxon>Tracheophyta</taxon>
        <taxon>Spermatophyta</taxon>
        <taxon>Magnoliopsida</taxon>
        <taxon>eudicotyledons</taxon>
        <taxon>Gunneridae</taxon>
        <taxon>Pentapetalae</taxon>
        <taxon>asterids</taxon>
        <taxon>Ericales</taxon>
        <taxon>Theaceae</taxon>
        <taxon>Camellia</taxon>
    </lineage>
</organism>
<dbReference type="SMART" id="SM01045">
    <property type="entry name" value="BURP"/>
    <property type="match status" value="1"/>
</dbReference>
<dbReference type="PROSITE" id="PS51277">
    <property type="entry name" value="BURP"/>
    <property type="match status" value="1"/>
</dbReference>
<dbReference type="EMBL" id="JACBKZ010000011">
    <property type="protein sequence ID" value="KAF5938747.1"/>
    <property type="molecule type" value="Genomic_DNA"/>
</dbReference>
<proteinExistence type="predicted"/>
<evidence type="ECO:0000313" key="2">
    <source>
        <dbReference type="EMBL" id="KAF5938747.1"/>
    </source>
</evidence>
<keyword evidence="3" id="KW-1185">Reference proteome</keyword>
<dbReference type="PANTHER" id="PTHR31236">
    <property type="entry name" value="BURP DOMAIN PROTEIN USPL1-LIKE"/>
    <property type="match status" value="1"/>
</dbReference>
<comment type="caution">
    <text evidence="2">The sequence shown here is derived from an EMBL/GenBank/DDBJ whole genome shotgun (WGS) entry which is preliminary data.</text>
</comment>
<dbReference type="Pfam" id="PF03181">
    <property type="entry name" value="BURP"/>
    <property type="match status" value="1"/>
</dbReference>
<dbReference type="PANTHER" id="PTHR31236:SF2">
    <property type="entry name" value="BURP DOMAIN PROTEIN RD22"/>
    <property type="match status" value="1"/>
</dbReference>